<feature type="domain" description="3-oxo-5-alpha-steroid 4-dehydrogenase C-terminal" evidence="7">
    <location>
        <begin position="126"/>
        <end position="242"/>
    </location>
</feature>
<evidence type="ECO:0000256" key="2">
    <source>
        <dbReference type="ARBA" id="ARBA00007742"/>
    </source>
</evidence>
<dbReference type="GO" id="GO:0016020">
    <property type="term" value="C:membrane"/>
    <property type="evidence" value="ECO:0007669"/>
    <property type="project" value="UniProtKB-SubCell"/>
</dbReference>
<evidence type="ECO:0000256" key="3">
    <source>
        <dbReference type="ARBA" id="ARBA00022692"/>
    </source>
</evidence>
<dbReference type="Proteomes" id="UP000054270">
    <property type="component" value="Unassembled WGS sequence"/>
</dbReference>
<dbReference type="OrthoDB" id="5788137at2759"/>
<proteinExistence type="inferred from homology"/>
<feature type="transmembrane region" description="Helical" evidence="6">
    <location>
        <begin position="125"/>
        <end position="143"/>
    </location>
</feature>
<feature type="transmembrane region" description="Helical" evidence="6">
    <location>
        <begin position="23"/>
        <end position="42"/>
    </location>
</feature>
<gene>
    <name evidence="8" type="ORF">HYPSUDRAFT_63391</name>
</gene>
<dbReference type="Pfam" id="PF02544">
    <property type="entry name" value="Steroid_dh"/>
    <property type="match status" value="2"/>
</dbReference>
<dbReference type="GO" id="GO:0006629">
    <property type="term" value="P:lipid metabolic process"/>
    <property type="evidence" value="ECO:0007669"/>
    <property type="project" value="InterPro"/>
</dbReference>
<evidence type="ECO:0000256" key="1">
    <source>
        <dbReference type="ARBA" id="ARBA00004141"/>
    </source>
</evidence>
<dbReference type="PROSITE" id="PS50244">
    <property type="entry name" value="S5A_REDUCTASE"/>
    <property type="match status" value="1"/>
</dbReference>
<protein>
    <recommendedName>
        <fullName evidence="7">3-oxo-5-alpha-steroid 4-dehydrogenase C-terminal domain-containing protein</fullName>
    </recommendedName>
</protein>
<dbReference type="OMA" id="PHYALEW"/>
<dbReference type="PANTHER" id="PTHR10556">
    <property type="entry name" value="3-OXO-5-ALPHA-STEROID 4-DEHYDROGENASE"/>
    <property type="match status" value="1"/>
</dbReference>
<keyword evidence="3 6" id="KW-0812">Transmembrane</keyword>
<keyword evidence="4 6" id="KW-1133">Transmembrane helix</keyword>
<dbReference type="GO" id="GO:0016627">
    <property type="term" value="F:oxidoreductase activity, acting on the CH-CH group of donors"/>
    <property type="evidence" value="ECO:0007669"/>
    <property type="project" value="InterPro"/>
</dbReference>
<name>A0A0D2LHP4_HYPSF</name>
<accession>A0A0D2LHP4</accession>
<dbReference type="PANTHER" id="PTHR10556:SF43">
    <property type="entry name" value="STEROID 5-ALPHA-REDUCTASE DET2"/>
    <property type="match status" value="1"/>
</dbReference>
<evidence type="ECO:0000313" key="9">
    <source>
        <dbReference type="Proteomes" id="UP000054270"/>
    </source>
</evidence>
<dbReference type="EMBL" id="KN817525">
    <property type="protein sequence ID" value="KJA27132.1"/>
    <property type="molecule type" value="Genomic_DNA"/>
</dbReference>
<dbReference type="STRING" id="945553.A0A0D2LHP4"/>
<reference evidence="9" key="1">
    <citation type="submission" date="2014-04" db="EMBL/GenBank/DDBJ databases">
        <title>Evolutionary Origins and Diversification of the Mycorrhizal Mutualists.</title>
        <authorList>
            <consortium name="DOE Joint Genome Institute"/>
            <consortium name="Mycorrhizal Genomics Consortium"/>
            <person name="Kohler A."/>
            <person name="Kuo A."/>
            <person name="Nagy L.G."/>
            <person name="Floudas D."/>
            <person name="Copeland A."/>
            <person name="Barry K.W."/>
            <person name="Cichocki N."/>
            <person name="Veneault-Fourrey C."/>
            <person name="LaButti K."/>
            <person name="Lindquist E.A."/>
            <person name="Lipzen A."/>
            <person name="Lundell T."/>
            <person name="Morin E."/>
            <person name="Murat C."/>
            <person name="Riley R."/>
            <person name="Ohm R."/>
            <person name="Sun H."/>
            <person name="Tunlid A."/>
            <person name="Henrissat B."/>
            <person name="Grigoriev I.V."/>
            <person name="Hibbett D.S."/>
            <person name="Martin F."/>
        </authorList>
    </citation>
    <scope>NUCLEOTIDE SEQUENCE [LARGE SCALE GENOMIC DNA]</scope>
    <source>
        <strain evidence="9">FD-334 SS-4</strain>
    </source>
</reference>
<dbReference type="Gene3D" id="1.20.120.1630">
    <property type="match status" value="1"/>
</dbReference>
<evidence type="ECO:0000313" key="8">
    <source>
        <dbReference type="EMBL" id="KJA27132.1"/>
    </source>
</evidence>
<dbReference type="AlphaFoldDB" id="A0A0D2LHP4"/>
<dbReference type="InterPro" id="IPR001104">
    <property type="entry name" value="3-oxo-5_a-steroid_4-DH_C"/>
</dbReference>
<organism evidence="8 9">
    <name type="scientific">Hypholoma sublateritium (strain FD-334 SS-4)</name>
    <dbReference type="NCBI Taxonomy" id="945553"/>
    <lineage>
        <taxon>Eukaryota</taxon>
        <taxon>Fungi</taxon>
        <taxon>Dikarya</taxon>
        <taxon>Basidiomycota</taxon>
        <taxon>Agaricomycotina</taxon>
        <taxon>Agaricomycetes</taxon>
        <taxon>Agaricomycetidae</taxon>
        <taxon>Agaricales</taxon>
        <taxon>Agaricineae</taxon>
        <taxon>Strophariaceae</taxon>
        <taxon>Hypholoma</taxon>
    </lineage>
</organism>
<sequence>MRDPTWMFTQGPALFLYNETRKWFALGSLFLTPVLLIIDAPFGRFTPQNQSSIFVLDGRKAWILMELVSPAMFLYTFITSPLSVRAPSLPAFTEPHAVLALCFLLHYLNRALISPLRTPSRSKTHIIVPMCGVAFNIINGSLMGSYLSSPFARMWLQGPLHTSFYVGLGIWAAGFAGNIYHDEILLNIRRKAMSKGKARQGAAEKGEHYAIPQGGLYSLISYPNYFCEWVEWLGFAIAASPLPFYLGSPTLASLPALFNIQLYIDILNSPSQSFFPSLSPPWIFFISEFLLMVPRAYKGHKWYHSKFKDTYPKDRKAVIPFIL</sequence>
<comment type="similarity">
    <text evidence="2">Belongs to the steroid 5-alpha reductase family.</text>
</comment>
<keyword evidence="5 6" id="KW-0472">Membrane</keyword>
<feature type="transmembrane region" description="Helical" evidence="6">
    <location>
        <begin position="163"/>
        <end position="181"/>
    </location>
</feature>
<evidence type="ECO:0000256" key="5">
    <source>
        <dbReference type="ARBA" id="ARBA00023136"/>
    </source>
</evidence>
<evidence type="ECO:0000256" key="6">
    <source>
        <dbReference type="SAM" id="Phobius"/>
    </source>
</evidence>
<comment type="subcellular location">
    <subcellularLocation>
        <location evidence="1">Membrane</location>
        <topology evidence="1">Multi-pass membrane protein</topology>
    </subcellularLocation>
</comment>
<dbReference type="InterPro" id="IPR039357">
    <property type="entry name" value="SRD5A/TECR"/>
</dbReference>
<feature type="domain" description="3-oxo-5-alpha-steroid 4-dehydrogenase C-terminal" evidence="7">
    <location>
        <begin position="280"/>
        <end position="323"/>
    </location>
</feature>
<feature type="transmembrane region" description="Helical" evidence="6">
    <location>
        <begin position="63"/>
        <end position="84"/>
    </location>
</feature>
<evidence type="ECO:0000259" key="7">
    <source>
        <dbReference type="Pfam" id="PF02544"/>
    </source>
</evidence>
<keyword evidence="9" id="KW-1185">Reference proteome</keyword>
<evidence type="ECO:0000256" key="4">
    <source>
        <dbReference type="ARBA" id="ARBA00022989"/>
    </source>
</evidence>